<dbReference type="InterPro" id="IPR042185">
    <property type="entry name" value="Serpin_sf_2"/>
</dbReference>
<name>A0A8X6JCH1_TRICU</name>
<evidence type="ECO:0000256" key="1">
    <source>
        <dbReference type="ARBA" id="ARBA00009500"/>
    </source>
</evidence>
<dbReference type="EMBL" id="BMAO01029215">
    <property type="protein sequence ID" value="GFR30165.1"/>
    <property type="molecule type" value="Genomic_DNA"/>
</dbReference>
<sequence>MKATDEFRHAMFDDFQAFELPCNEENISMLFVLPNKRDGLKDIEDSLNHDKLLNIFQKSNDSIFSFSLPKFRMRLEMALNREIRALGLKKSLDEEVKVSGMDAEIAFIYKVIHKRFVEINENGTEASGGTY</sequence>
<keyword evidence="4" id="KW-1185">Reference proteome</keyword>
<feature type="domain" description="Serpin" evidence="2">
    <location>
        <begin position="1"/>
        <end position="130"/>
    </location>
</feature>
<dbReference type="Proteomes" id="UP000887116">
    <property type="component" value="Unassembled WGS sequence"/>
</dbReference>
<dbReference type="InterPro" id="IPR023796">
    <property type="entry name" value="Serpin_dom"/>
</dbReference>
<protein>
    <submittedName>
        <fullName evidence="3">Serpin B4</fullName>
    </submittedName>
</protein>
<dbReference type="Pfam" id="PF00079">
    <property type="entry name" value="Serpin"/>
    <property type="match status" value="1"/>
</dbReference>
<evidence type="ECO:0000313" key="3">
    <source>
        <dbReference type="EMBL" id="GFR30165.1"/>
    </source>
</evidence>
<dbReference type="OrthoDB" id="671595at2759"/>
<dbReference type="SUPFAM" id="SSF56574">
    <property type="entry name" value="Serpins"/>
    <property type="match status" value="1"/>
</dbReference>
<reference evidence="3" key="1">
    <citation type="submission" date="2020-07" db="EMBL/GenBank/DDBJ databases">
        <title>Multicomponent nature underlies the extraordinary mechanical properties of spider dragline silk.</title>
        <authorList>
            <person name="Kono N."/>
            <person name="Nakamura H."/>
            <person name="Mori M."/>
            <person name="Yoshida Y."/>
            <person name="Ohtoshi R."/>
            <person name="Malay A.D."/>
            <person name="Moran D.A.P."/>
            <person name="Tomita M."/>
            <person name="Numata K."/>
            <person name="Arakawa K."/>
        </authorList>
    </citation>
    <scope>NUCLEOTIDE SEQUENCE</scope>
</reference>
<dbReference type="Gene3D" id="2.30.39.10">
    <property type="entry name" value="Alpha-1-antitrypsin, domain 1"/>
    <property type="match status" value="1"/>
</dbReference>
<dbReference type="AlphaFoldDB" id="A0A8X6JCH1"/>
<accession>A0A8X6JCH1</accession>
<comment type="similarity">
    <text evidence="1">Belongs to the serpin family.</text>
</comment>
<proteinExistence type="inferred from homology"/>
<dbReference type="PANTHER" id="PTHR11461:SF211">
    <property type="entry name" value="GH10112P-RELATED"/>
    <property type="match status" value="1"/>
</dbReference>
<gene>
    <name evidence="3" type="primary">SERPINB4_10</name>
    <name evidence="3" type="ORF">TNCT_533251</name>
</gene>
<evidence type="ECO:0000259" key="2">
    <source>
        <dbReference type="Pfam" id="PF00079"/>
    </source>
</evidence>
<dbReference type="GO" id="GO:0005615">
    <property type="term" value="C:extracellular space"/>
    <property type="evidence" value="ECO:0007669"/>
    <property type="project" value="InterPro"/>
</dbReference>
<dbReference type="Gene3D" id="6.20.40.10">
    <property type="match status" value="1"/>
</dbReference>
<dbReference type="InterPro" id="IPR036186">
    <property type="entry name" value="Serpin_sf"/>
</dbReference>
<evidence type="ECO:0000313" key="4">
    <source>
        <dbReference type="Proteomes" id="UP000887116"/>
    </source>
</evidence>
<organism evidence="3 4">
    <name type="scientific">Trichonephila clavata</name>
    <name type="common">Joro spider</name>
    <name type="synonym">Nephila clavata</name>
    <dbReference type="NCBI Taxonomy" id="2740835"/>
    <lineage>
        <taxon>Eukaryota</taxon>
        <taxon>Metazoa</taxon>
        <taxon>Ecdysozoa</taxon>
        <taxon>Arthropoda</taxon>
        <taxon>Chelicerata</taxon>
        <taxon>Arachnida</taxon>
        <taxon>Araneae</taxon>
        <taxon>Araneomorphae</taxon>
        <taxon>Entelegynae</taxon>
        <taxon>Araneoidea</taxon>
        <taxon>Nephilidae</taxon>
        <taxon>Trichonephila</taxon>
    </lineage>
</organism>
<dbReference type="InterPro" id="IPR000215">
    <property type="entry name" value="Serpin_fam"/>
</dbReference>
<dbReference type="GO" id="GO:0004867">
    <property type="term" value="F:serine-type endopeptidase inhibitor activity"/>
    <property type="evidence" value="ECO:0007669"/>
    <property type="project" value="InterPro"/>
</dbReference>
<dbReference type="PANTHER" id="PTHR11461">
    <property type="entry name" value="SERINE PROTEASE INHIBITOR, SERPIN"/>
    <property type="match status" value="1"/>
</dbReference>
<comment type="caution">
    <text evidence="3">The sequence shown here is derived from an EMBL/GenBank/DDBJ whole genome shotgun (WGS) entry which is preliminary data.</text>
</comment>